<dbReference type="InterPro" id="IPR050091">
    <property type="entry name" value="PKS_NRPS_Biosynth_Enz"/>
</dbReference>
<dbReference type="Pfam" id="PF02801">
    <property type="entry name" value="Ketoacyl-synt_C"/>
    <property type="match status" value="1"/>
</dbReference>
<evidence type="ECO:0000256" key="2">
    <source>
        <dbReference type="ARBA" id="ARBA00022553"/>
    </source>
</evidence>
<dbReference type="Pfam" id="PF16197">
    <property type="entry name" value="KAsynt_C_assoc"/>
    <property type="match status" value="1"/>
</dbReference>
<keyword evidence="2" id="KW-0597">Phosphoprotein</keyword>
<evidence type="ECO:0000256" key="3">
    <source>
        <dbReference type="ARBA" id="ARBA00022679"/>
    </source>
</evidence>
<dbReference type="Gene3D" id="3.10.129.110">
    <property type="entry name" value="Polyketide synthase dehydratase"/>
    <property type="match status" value="1"/>
</dbReference>
<dbReference type="GO" id="GO:0006633">
    <property type="term" value="P:fatty acid biosynthetic process"/>
    <property type="evidence" value="ECO:0007669"/>
    <property type="project" value="InterPro"/>
</dbReference>
<dbReference type="SUPFAM" id="SSF55048">
    <property type="entry name" value="Probable ACP-binding domain of malonyl-CoA ACP transacylase"/>
    <property type="match status" value="1"/>
</dbReference>
<dbReference type="InterPro" id="IPR013968">
    <property type="entry name" value="PKS_KR"/>
</dbReference>
<evidence type="ECO:0000256" key="5">
    <source>
        <dbReference type="SAM" id="MobiDB-lite"/>
    </source>
</evidence>
<dbReference type="InterPro" id="IPR001227">
    <property type="entry name" value="Ac_transferase_dom_sf"/>
</dbReference>
<dbReference type="Gene3D" id="3.40.366.10">
    <property type="entry name" value="Malonyl-Coenzyme A Acyl Carrier Protein, domain 2"/>
    <property type="match status" value="1"/>
</dbReference>
<dbReference type="InterPro" id="IPR049551">
    <property type="entry name" value="PKS_DH_C"/>
</dbReference>
<dbReference type="InterPro" id="IPR032821">
    <property type="entry name" value="PKS_assoc"/>
</dbReference>
<dbReference type="GO" id="GO:0004315">
    <property type="term" value="F:3-oxoacyl-[acyl-carrier-protein] synthase activity"/>
    <property type="evidence" value="ECO:0007669"/>
    <property type="project" value="InterPro"/>
</dbReference>
<dbReference type="Pfam" id="PF14765">
    <property type="entry name" value="PS-DH"/>
    <property type="match status" value="1"/>
</dbReference>
<dbReference type="PROSITE" id="PS50075">
    <property type="entry name" value="CARRIER"/>
    <property type="match status" value="1"/>
</dbReference>
<dbReference type="InterPro" id="IPR014031">
    <property type="entry name" value="Ketoacyl_synth_C"/>
</dbReference>
<dbReference type="RefSeq" id="WP_175232450.1">
    <property type="nucleotide sequence ID" value="NZ_CADIKH010000068.1"/>
</dbReference>
<dbReference type="Pfam" id="PF08659">
    <property type="entry name" value="KR"/>
    <property type="match status" value="1"/>
</dbReference>
<dbReference type="InterPro" id="IPR020806">
    <property type="entry name" value="PKS_PP-bd"/>
</dbReference>
<dbReference type="Gene3D" id="3.30.70.3290">
    <property type="match status" value="1"/>
</dbReference>
<dbReference type="Gene3D" id="3.40.50.720">
    <property type="entry name" value="NAD(P)-binding Rossmann-like Domain"/>
    <property type="match status" value="1"/>
</dbReference>
<dbReference type="PROSITE" id="PS52019">
    <property type="entry name" value="PKS_MFAS_DH"/>
    <property type="match status" value="1"/>
</dbReference>
<dbReference type="PROSITE" id="PS00012">
    <property type="entry name" value="PHOSPHOPANTETHEINE"/>
    <property type="match status" value="1"/>
</dbReference>
<keyword evidence="3" id="KW-0808">Transferase</keyword>
<evidence type="ECO:0000259" key="6">
    <source>
        <dbReference type="PROSITE" id="PS50075"/>
    </source>
</evidence>
<dbReference type="InterPro" id="IPR016035">
    <property type="entry name" value="Acyl_Trfase/lysoPLipase"/>
</dbReference>
<feature type="domain" description="Carrier" evidence="6">
    <location>
        <begin position="1753"/>
        <end position="1828"/>
    </location>
</feature>
<evidence type="ECO:0000256" key="1">
    <source>
        <dbReference type="ARBA" id="ARBA00022450"/>
    </source>
</evidence>
<dbReference type="Gene3D" id="3.30.70.250">
    <property type="entry name" value="Malonyl-CoA ACP transacylase, ACP-binding"/>
    <property type="match status" value="1"/>
</dbReference>
<dbReference type="InterPro" id="IPR014030">
    <property type="entry name" value="Ketoacyl_synth_N"/>
</dbReference>
<feature type="active site" description="Proton acceptor; for dehydratase activity" evidence="4">
    <location>
        <position position="1413"/>
    </location>
</feature>
<dbReference type="SMART" id="SM00827">
    <property type="entry name" value="PKS_AT"/>
    <property type="match status" value="1"/>
</dbReference>
<dbReference type="InterPro" id="IPR020841">
    <property type="entry name" value="PKS_Beta-ketoAc_synthase_dom"/>
</dbReference>
<dbReference type="Proteomes" id="UP000494363">
    <property type="component" value="Unassembled WGS sequence"/>
</dbReference>
<evidence type="ECO:0000259" key="8">
    <source>
        <dbReference type="PROSITE" id="PS52019"/>
    </source>
</evidence>
<keyword evidence="10" id="KW-1185">Reference proteome</keyword>
<feature type="region of interest" description="C-terminal hotdog fold" evidence="4">
    <location>
        <begin position="1518"/>
        <end position="1666"/>
    </location>
</feature>
<dbReference type="GO" id="GO:0031177">
    <property type="term" value="F:phosphopantetheine binding"/>
    <property type="evidence" value="ECO:0007669"/>
    <property type="project" value="InterPro"/>
</dbReference>
<dbReference type="PROSITE" id="PS52004">
    <property type="entry name" value="KS3_2"/>
    <property type="match status" value="1"/>
</dbReference>
<dbReference type="InterPro" id="IPR018201">
    <property type="entry name" value="Ketoacyl_synth_AS"/>
</dbReference>
<dbReference type="Pfam" id="PF00698">
    <property type="entry name" value="Acyl_transf_1"/>
    <property type="match status" value="1"/>
</dbReference>
<reference evidence="9 10" key="1">
    <citation type="submission" date="2020-04" db="EMBL/GenBank/DDBJ databases">
        <authorList>
            <person name="De Canck E."/>
        </authorList>
    </citation>
    <scope>NUCLEOTIDE SEQUENCE [LARGE SCALE GENOMIC DNA]</scope>
    <source>
        <strain evidence="9 10">LMG 29542</strain>
    </source>
</reference>
<sequence>MKTFRQDPATGVDTRIAIVGMACRLPGANTITEFWRNLVDEKETLTTFTDEQLLAAGVSPKDFSHPHYVRTRGIIDDIDSFDAGFFNVTPREAELLDPQQRVFLECAWHALEDAGVDPYDTQLRISVFGGAGTPYYLVDALGNKAVKKYASGAQIVTSSDRDYLTTRASFKLNLKGPSMNVQTACSTGLVSVALGIDSLLSHQSDLVLAGGVSLEVPAHRGYIYQAGGLQSPDGRCRTFDKDAGGTVFSRGCAIVAIKRLADAIADGDQIYSVILGGAINNDGYSKISFTAPSVTGQVEVITEALELAGVHPDTINFVEAHGTATPSGDPIEVASLTEAFRQYTDERGYCRIGSVKTNIGHTDVASGGASLIKVALSLQHGIVPASLNFHESNPEIDFQASPFYVNTKTSPFVGASGAPRRALVNSFGVGGTNACMILEEPPALPLARSAPRPRDLLLLSAHDKPAFERLCEAVATQSRDPLLDMSAFTHTSRSRRRAHKYKAYVSFAGAADLSVQLEQKLTPLARTTALGAGLVFMFPGQGNQFPDMGRALYESKAVFRDVIDECATLLLSELGLDIRTVLYPDPDKRDEAAQLLARTYITQPAIFMVSYATACVFLDLGLEPELLIGHSVGEYVAATVAGVMKLEEALRMIALRGRLVYELPKGSMLAVLKSEAELAEVLPDTLDIAVVNSPELVVVSGPDEAINGFAEQMARQQVYTKLLPTSHAFHSRMMAPCLDAYRQHLRLVTLRAPTIPIISTVTGKTMTAEQATDHEYWVQHVVDAVRFDAATREAMTRDSLIFLECGPGHSLESAMRRQLPAQSQHAVISTLREDIDALAAFDMALARLWVEEKKVDFARYFGTQGCRKVEFPLLPFARTPYCIDFSANAKPDEGEKNPRKSSSTDWYSQPAWRKTAAVAHVPRVERAQGDGDSLWLVFTDDGLGDAIVAALRERGERCFSIRRGKDFYRDGEEMMLDPGRSEHFGALFGELATERCGLKIFYAWTHKPGAGGNLSIDDTTALDTAFYGLVRLERSLIERAGSPASVLILADDAFDVSGGGTVRIDRALALGPGRLLFKEHTEFTSKFINVESRHLNIANCTRFVEELIKEALLETDEAVVSYAGLARWTECFDPITLEPTHGANSLALKPGGVYLITGGAGGVGRTCSQFIAERVDAHFVWTGRSPLPERTHWDAIIAARNDEELIERLLAIREIEALGSSVRHYAVEVSDFDAMRLLRDEIEKDLGPVTGIVHAAGTAGGGVIALTDDEQYDAALRPKVHGALVLHTLFGDRPLDFVHFCSSVTALFGEAGRVDYTSANAFMDAMSQSGMWANASRVTSINWCEWSMVGMGAAWEKEKQRRKLGVARPQQVGALPAAAPEEAPELVMLRQSADESFYRVEIDPRRHWILSEHLLSGAPAMVGASFVDVLCRWALACGHTQLAIREARFVSPLIAMGSASPQLELHCSRLDGARWNFEFLSHDGDGENKAHFVGVVDVGAAGMEAELPALTDCLALCSDEPLRVRHFTSLSDPNGNVVLRYSERWDCLEALHLGDDEWVARLELPDRLVADLDSYALHPSLFDVATSCHFAHVAKYRSAYLPFGYDEMHFLAPFTQKLYVWGRPSAVQDGSGQYLRFDFVLYDDNLKPVLLLNGYTFTRIGVVGQNESSANKAKVLETLKKNDVISPDEAKQAMSRLLAQGLPQVIVYPSDFQIEFEETRPSILRRKREEKLLADQRMAKADDRPEIGTDFVEPENDIERGIAAVWSAILGVGKIGANDAFNELGGNSLLAIQVISGIGSEFGVEIKASEFKGSVTVREFADLILAKILQNHDEDTLQKLLTEQGA</sequence>
<accession>A0A6J5F2V7</accession>
<dbReference type="InterPro" id="IPR006162">
    <property type="entry name" value="Ppantetheine_attach_site"/>
</dbReference>
<feature type="active site" description="Proton donor; for dehydratase activity" evidence="4">
    <location>
        <position position="1583"/>
    </location>
</feature>
<dbReference type="InterPro" id="IPR049900">
    <property type="entry name" value="PKS_mFAS_DH"/>
</dbReference>
<proteinExistence type="predicted"/>
<dbReference type="Gene3D" id="1.10.1200.10">
    <property type="entry name" value="ACP-like"/>
    <property type="match status" value="1"/>
</dbReference>
<dbReference type="InterPro" id="IPR014043">
    <property type="entry name" value="Acyl_transferase_dom"/>
</dbReference>
<dbReference type="InterPro" id="IPR009081">
    <property type="entry name" value="PP-bd_ACP"/>
</dbReference>
<dbReference type="SUPFAM" id="SSF47336">
    <property type="entry name" value="ACP-like"/>
    <property type="match status" value="1"/>
</dbReference>
<dbReference type="InterPro" id="IPR016039">
    <property type="entry name" value="Thiolase-like"/>
</dbReference>
<feature type="region of interest" description="Disordered" evidence="5">
    <location>
        <begin position="887"/>
        <end position="908"/>
    </location>
</feature>
<dbReference type="Pfam" id="PF00550">
    <property type="entry name" value="PP-binding"/>
    <property type="match status" value="1"/>
</dbReference>
<dbReference type="InterPro" id="IPR036291">
    <property type="entry name" value="NAD(P)-bd_dom_sf"/>
</dbReference>
<dbReference type="Pfam" id="PF00109">
    <property type="entry name" value="ketoacyl-synt"/>
    <property type="match status" value="1"/>
</dbReference>
<dbReference type="PANTHER" id="PTHR43775:SF51">
    <property type="entry name" value="INACTIVE PHENOLPHTHIOCEROL SYNTHESIS POLYKETIDE SYNTHASE TYPE I PKS1-RELATED"/>
    <property type="match status" value="1"/>
</dbReference>
<protein>
    <submittedName>
        <fullName evidence="9">Uncharacterized protein</fullName>
    </submittedName>
</protein>
<dbReference type="PROSITE" id="PS00606">
    <property type="entry name" value="KS3_1"/>
    <property type="match status" value="1"/>
</dbReference>
<dbReference type="InterPro" id="IPR016036">
    <property type="entry name" value="Malonyl_transacylase_ACP-bd"/>
</dbReference>
<gene>
    <name evidence="9" type="ORF">LMG29542_07110</name>
</gene>
<evidence type="ECO:0000313" key="10">
    <source>
        <dbReference type="Proteomes" id="UP000494363"/>
    </source>
</evidence>
<organism evidence="9 10">
    <name type="scientific">Paraburkholderia humisilvae</name>
    <dbReference type="NCBI Taxonomy" id="627669"/>
    <lineage>
        <taxon>Bacteria</taxon>
        <taxon>Pseudomonadati</taxon>
        <taxon>Pseudomonadota</taxon>
        <taxon>Betaproteobacteria</taxon>
        <taxon>Burkholderiales</taxon>
        <taxon>Burkholderiaceae</taxon>
        <taxon>Paraburkholderia</taxon>
    </lineage>
</organism>
<dbReference type="PANTHER" id="PTHR43775">
    <property type="entry name" value="FATTY ACID SYNTHASE"/>
    <property type="match status" value="1"/>
</dbReference>
<dbReference type="SMART" id="SM00822">
    <property type="entry name" value="PKS_KR"/>
    <property type="match status" value="1"/>
</dbReference>
<feature type="domain" description="PKS/mFAS DH" evidence="8">
    <location>
        <begin position="1380"/>
        <end position="1666"/>
    </location>
</feature>
<evidence type="ECO:0000259" key="7">
    <source>
        <dbReference type="PROSITE" id="PS52004"/>
    </source>
</evidence>
<dbReference type="SMART" id="SM00825">
    <property type="entry name" value="PKS_KS"/>
    <property type="match status" value="1"/>
</dbReference>
<dbReference type="GO" id="GO:0004312">
    <property type="term" value="F:fatty acid synthase activity"/>
    <property type="evidence" value="ECO:0007669"/>
    <property type="project" value="TreeGrafter"/>
</dbReference>
<keyword evidence="1" id="KW-0596">Phosphopantetheine</keyword>
<dbReference type="InterPro" id="IPR042104">
    <property type="entry name" value="PKS_dehydratase_sf"/>
</dbReference>
<dbReference type="SUPFAM" id="SSF52151">
    <property type="entry name" value="FabD/lysophospholipase-like"/>
    <property type="match status" value="1"/>
</dbReference>
<dbReference type="CDD" id="cd08953">
    <property type="entry name" value="KR_2_SDR_x"/>
    <property type="match status" value="1"/>
</dbReference>
<feature type="region of interest" description="N-terminal hotdog fold" evidence="4">
    <location>
        <begin position="1380"/>
        <end position="1503"/>
    </location>
</feature>
<dbReference type="Gene3D" id="3.40.47.10">
    <property type="match status" value="1"/>
</dbReference>
<dbReference type="SUPFAM" id="SSF51735">
    <property type="entry name" value="NAD(P)-binding Rossmann-fold domains"/>
    <property type="match status" value="2"/>
</dbReference>
<dbReference type="SMART" id="SM00823">
    <property type="entry name" value="PKS_PP"/>
    <property type="match status" value="1"/>
</dbReference>
<name>A0A6J5F2V7_9BURK</name>
<dbReference type="SUPFAM" id="SSF53901">
    <property type="entry name" value="Thiolase-like"/>
    <property type="match status" value="1"/>
</dbReference>
<evidence type="ECO:0000256" key="4">
    <source>
        <dbReference type="PROSITE-ProRule" id="PRU01363"/>
    </source>
</evidence>
<dbReference type="InterPro" id="IPR036736">
    <property type="entry name" value="ACP-like_sf"/>
</dbReference>
<dbReference type="CDD" id="cd00833">
    <property type="entry name" value="PKS"/>
    <property type="match status" value="1"/>
</dbReference>
<feature type="domain" description="Ketosynthase family 3 (KS3)" evidence="7">
    <location>
        <begin position="13"/>
        <end position="440"/>
    </location>
</feature>
<dbReference type="InterPro" id="IPR057326">
    <property type="entry name" value="KR_dom"/>
</dbReference>
<evidence type="ECO:0000313" key="9">
    <source>
        <dbReference type="EMBL" id="CAB3773118.1"/>
    </source>
</evidence>
<dbReference type="EMBL" id="CADIKH010000068">
    <property type="protein sequence ID" value="CAB3773118.1"/>
    <property type="molecule type" value="Genomic_DNA"/>
</dbReference>